<dbReference type="AlphaFoldDB" id="A0A6A4NB39"/>
<keyword evidence="3" id="KW-1185">Reference proteome</keyword>
<dbReference type="EMBL" id="WOCE01000021">
    <property type="protein sequence ID" value="KAE9589193.1"/>
    <property type="molecule type" value="Genomic_DNA"/>
</dbReference>
<keyword evidence="1" id="KW-0472">Membrane</keyword>
<keyword evidence="1" id="KW-0812">Transmembrane</keyword>
<evidence type="ECO:0000256" key="1">
    <source>
        <dbReference type="SAM" id="Phobius"/>
    </source>
</evidence>
<comment type="caution">
    <text evidence="2">The sequence shown here is derived from an EMBL/GenBank/DDBJ whole genome shotgun (WGS) entry which is preliminary data.</text>
</comment>
<evidence type="ECO:0000313" key="3">
    <source>
        <dbReference type="Proteomes" id="UP000447434"/>
    </source>
</evidence>
<feature type="transmembrane region" description="Helical" evidence="1">
    <location>
        <begin position="43"/>
        <end position="62"/>
    </location>
</feature>
<gene>
    <name evidence="2" type="ORF">Lalb_Chr21g0306451</name>
</gene>
<protein>
    <submittedName>
        <fullName evidence="2">Uncharacterized protein</fullName>
    </submittedName>
</protein>
<name>A0A6A4NB39_LUPAL</name>
<sequence>MLLEENLRRRRKTPAILTLYISEFLSVMRRTASLAVLRGLPKASAAVIMAASMAPMPVPAMMSKKSAM</sequence>
<accession>A0A6A4NB39</accession>
<keyword evidence="1" id="KW-1133">Transmembrane helix</keyword>
<proteinExistence type="predicted"/>
<evidence type="ECO:0000313" key="2">
    <source>
        <dbReference type="EMBL" id="KAE9589193.1"/>
    </source>
</evidence>
<reference evidence="3" key="1">
    <citation type="journal article" date="2020" name="Nat. Commun.">
        <title>Genome sequence of the cluster root forming white lupin.</title>
        <authorList>
            <person name="Hufnagel B."/>
            <person name="Marques A."/>
            <person name="Soriano A."/>
            <person name="Marques L."/>
            <person name="Divol F."/>
            <person name="Doumas P."/>
            <person name="Sallet E."/>
            <person name="Mancinotti D."/>
            <person name="Carrere S."/>
            <person name="Marande W."/>
            <person name="Arribat S."/>
            <person name="Keller J."/>
            <person name="Huneau C."/>
            <person name="Blein T."/>
            <person name="Aime D."/>
            <person name="Laguerre M."/>
            <person name="Taylor J."/>
            <person name="Schubert V."/>
            <person name="Nelson M."/>
            <person name="Geu-Flores F."/>
            <person name="Crespi M."/>
            <person name="Gallardo-Guerrero K."/>
            <person name="Delaux P.-M."/>
            <person name="Salse J."/>
            <person name="Berges H."/>
            <person name="Guyot R."/>
            <person name="Gouzy J."/>
            <person name="Peret B."/>
        </authorList>
    </citation>
    <scope>NUCLEOTIDE SEQUENCE [LARGE SCALE GENOMIC DNA]</scope>
    <source>
        <strain evidence="3">cv. Amiga</strain>
    </source>
</reference>
<organism evidence="2 3">
    <name type="scientific">Lupinus albus</name>
    <name type="common">White lupine</name>
    <name type="synonym">Lupinus termis</name>
    <dbReference type="NCBI Taxonomy" id="3870"/>
    <lineage>
        <taxon>Eukaryota</taxon>
        <taxon>Viridiplantae</taxon>
        <taxon>Streptophyta</taxon>
        <taxon>Embryophyta</taxon>
        <taxon>Tracheophyta</taxon>
        <taxon>Spermatophyta</taxon>
        <taxon>Magnoliopsida</taxon>
        <taxon>eudicotyledons</taxon>
        <taxon>Gunneridae</taxon>
        <taxon>Pentapetalae</taxon>
        <taxon>rosids</taxon>
        <taxon>fabids</taxon>
        <taxon>Fabales</taxon>
        <taxon>Fabaceae</taxon>
        <taxon>Papilionoideae</taxon>
        <taxon>50 kb inversion clade</taxon>
        <taxon>genistoids sensu lato</taxon>
        <taxon>core genistoids</taxon>
        <taxon>Genisteae</taxon>
        <taxon>Lupinus</taxon>
    </lineage>
</organism>
<dbReference type="Proteomes" id="UP000447434">
    <property type="component" value="Chromosome 21"/>
</dbReference>